<evidence type="ECO:0000256" key="1">
    <source>
        <dbReference type="ARBA" id="ARBA00022676"/>
    </source>
</evidence>
<sequence length="335" mass="38655">MKLKKYEQNPILSPNAANDWESLVVTNPGAYYKDGTYYLLYRAAGDDAEHYIHFGLAESKDGYHFERVSDKPVLSPSPDGPDAGCVEDARIVEFDDQFYVTYAYRPFPPGRYWEFGPDEVLSFDVGEHAPSVLKKNTANSGLLISKDLRTYQRLGRITQSRLDNRDVIIFPEKINDQYYMLHRPKEWIGEEYGCEYPGIWISWSDDLMEWRHDKLLLKGEYDWERKIGGSTPPLRTDEGWLTLYHGVDDEGIYRVGVFLLDLADPTKVIARAPHFIMEPEHDYEWEGFYKGCVFPTGNVIVEDTLYVYYGGADKYVGVATCPVQEILDFVKKYPV</sequence>
<dbReference type="EMBL" id="JBHUMM010000045">
    <property type="protein sequence ID" value="MFD2673618.1"/>
    <property type="molecule type" value="Genomic_DNA"/>
</dbReference>
<evidence type="ECO:0000256" key="2">
    <source>
        <dbReference type="ARBA" id="ARBA00022679"/>
    </source>
</evidence>
<dbReference type="PANTHER" id="PTHR34106">
    <property type="entry name" value="GLYCOSIDASE"/>
    <property type="match status" value="1"/>
</dbReference>
<comment type="similarity">
    <text evidence="3">Belongs to the glycosyl hydrolase 130 family.</text>
</comment>
<keyword evidence="1" id="KW-0328">Glycosyltransferase</keyword>
<accession>A0ABW5REY7</accession>
<dbReference type="Gene3D" id="2.115.10.20">
    <property type="entry name" value="Glycosyl hydrolase domain, family 43"/>
    <property type="match status" value="1"/>
</dbReference>
<dbReference type="InterPro" id="IPR007184">
    <property type="entry name" value="Mannoside_phosphorylase"/>
</dbReference>
<dbReference type="InterPro" id="IPR023296">
    <property type="entry name" value="Glyco_hydro_beta-prop_sf"/>
</dbReference>
<dbReference type="Proteomes" id="UP001597497">
    <property type="component" value="Unassembled WGS sequence"/>
</dbReference>
<dbReference type="Pfam" id="PF04041">
    <property type="entry name" value="Glyco_hydro_130"/>
    <property type="match status" value="2"/>
</dbReference>
<proteinExistence type="inferred from homology"/>
<dbReference type="CDD" id="cd18614">
    <property type="entry name" value="GH130"/>
    <property type="match status" value="1"/>
</dbReference>
<dbReference type="SUPFAM" id="SSF75005">
    <property type="entry name" value="Arabinanase/levansucrase/invertase"/>
    <property type="match status" value="1"/>
</dbReference>
<evidence type="ECO:0000256" key="3">
    <source>
        <dbReference type="ARBA" id="ARBA00024356"/>
    </source>
</evidence>
<keyword evidence="5" id="KW-1185">Reference proteome</keyword>
<keyword evidence="2" id="KW-0808">Transferase</keyword>
<reference evidence="5" key="1">
    <citation type="journal article" date="2019" name="Int. J. Syst. Evol. Microbiol.">
        <title>The Global Catalogue of Microorganisms (GCM) 10K type strain sequencing project: providing services to taxonomists for standard genome sequencing and annotation.</title>
        <authorList>
            <consortium name="The Broad Institute Genomics Platform"/>
            <consortium name="The Broad Institute Genome Sequencing Center for Infectious Disease"/>
            <person name="Wu L."/>
            <person name="Ma J."/>
        </authorList>
    </citation>
    <scope>NUCLEOTIDE SEQUENCE [LARGE SCALE GENOMIC DNA]</scope>
    <source>
        <strain evidence="5">KCTC 33676</strain>
    </source>
</reference>
<dbReference type="RefSeq" id="WP_379931203.1">
    <property type="nucleotide sequence ID" value="NZ_JBHUMM010000045.1"/>
</dbReference>
<comment type="caution">
    <text evidence="4">The sequence shown here is derived from an EMBL/GenBank/DDBJ whole genome shotgun (WGS) entry which is preliminary data.</text>
</comment>
<evidence type="ECO:0000313" key="4">
    <source>
        <dbReference type="EMBL" id="MFD2673618.1"/>
    </source>
</evidence>
<evidence type="ECO:0000313" key="5">
    <source>
        <dbReference type="Proteomes" id="UP001597497"/>
    </source>
</evidence>
<gene>
    <name evidence="4" type="ORF">ACFSUC_18875</name>
</gene>
<dbReference type="GO" id="GO:0016798">
    <property type="term" value="F:hydrolase activity, acting on glycosyl bonds"/>
    <property type="evidence" value="ECO:0007669"/>
    <property type="project" value="UniProtKB-KW"/>
</dbReference>
<dbReference type="PIRSF" id="PIRSF016202">
    <property type="entry name" value="PH1107"/>
    <property type="match status" value="1"/>
</dbReference>
<keyword evidence="4" id="KW-0326">Glycosidase</keyword>
<name>A0ABW5REY7_9BACL</name>
<keyword evidence="4" id="KW-0378">Hydrolase</keyword>
<dbReference type="PANTHER" id="PTHR34106:SF5">
    <property type="entry name" value="GLYCOSIDASE"/>
    <property type="match status" value="1"/>
</dbReference>
<protein>
    <submittedName>
        <fullName evidence="4">Glycosidase</fullName>
    </submittedName>
</protein>
<organism evidence="4 5">
    <name type="scientific">Marinicrinis sediminis</name>
    <dbReference type="NCBI Taxonomy" id="1652465"/>
    <lineage>
        <taxon>Bacteria</taxon>
        <taxon>Bacillati</taxon>
        <taxon>Bacillota</taxon>
        <taxon>Bacilli</taxon>
        <taxon>Bacillales</taxon>
        <taxon>Paenibacillaceae</taxon>
    </lineage>
</organism>